<proteinExistence type="inferred from homology"/>
<dbReference type="Gene3D" id="3.40.190.10">
    <property type="entry name" value="Periplasmic binding protein-like II"/>
    <property type="match status" value="1"/>
</dbReference>
<sequence>MKKLFADAKIAPPTDGMTWNEVFALAQSLKSGKDKDAVYGFSFNTYGGGVSFYDAQNAYGGSSKMRIFDAAGEKMTVHTKAWADAWSKPIQLYKDKVIPRQEDMQPTASMASGDGSFAYNLYQGNGFIGGKIAMTVGSYYMVNDLINYNNNVSKMKDAKALDWDVVTAPQVEGGDVSGLYLSNLASINAKSANPDDAWAFIKHLNSEDVAKFKARSQGELSVRQKFIKPKDGANYHIEAFTNVKAYSGDLNEADQQLYLERPNLNLVSELGGYLFQEAADGKKTIDEALAEWDRKGNELLQKIKQNPKGDLSAELQEYRDAAQSGMKNILRAAAGEAVAE</sequence>
<evidence type="ECO:0000256" key="4">
    <source>
        <dbReference type="ARBA" id="ARBA00022729"/>
    </source>
</evidence>
<comment type="similarity">
    <text evidence="2">Belongs to the bacterial solute-binding protein 1 family.</text>
</comment>
<comment type="subcellular location">
    <subcellularLocation>
        <location evidence="1">Cell envelope</location>
    </subcellularLocation>
</comment>
<dbReference type="AlphaFoldDB" id="A0A9X4KW53"/>
<evidence type="ECO:0000256" key="1">
    <source>
        <dbReference type="ARBA" id="ARBA00004196"/>
    </source>
</evidence>
<dbReference type="InterPro" id="IPR050490">
    <property type="entry name" value="Bact_solute-bd_prot1"/>
</dbReference>
<reference evidence="5" key="1">
    <citation type="submission" date="2022-10" db="EMBL/GenBank/DDBJ databases">
        <title>Comparative genomic analysis of Cohnella hashimotonis sp. nov., isolated from the International Space Station.</title>
        <authorList>
            <person name="Simpson A."/>
            <person name="Venkateswaran K."/>
        </authorList>
    </citation>
    <scope>NUCLEOTIDE SEQUENCE</scope>
    <source>
        <strain evidence="5">DSM 28161</strain>
    </source>
</reference>
<name>A0A9X4KW53_9BACL</name>
<dbReference type="PANTHER" id="PTHR43649">
    <property type="entry name" value="ARABINOSE-BINDING PROTEIN-RELATED"/>
    <property type="match status" value="1"/>
</dbReference>
<dbReference type="EMBL" id="JAPDIA010000008">
    <property type="protein sequence ID" value="MDG0812250.1"/>
    <property type="molecule type" value="Genomic_DNA"/>
</dbReference>
<dbReference type="SUPFAM" id="SSF53850">
    <property type="entry name" value="Periplasmic binding protein-like II"/>
    <property type="match status" value="1"/>
</dbReference>
<evidence type="ECO:0000313" key="6">
    <source>
        <dbReference type="Proteomes" id="UP001153404"/>
    </source>
</evidence>
<organism evidence="5 6">
    <name type="scientific">Cohnella rhizosphaerae</name>
    <dbReference type="NCBI Taxonomy" id="1457232"/>
    <lineage>
        <taxon>Bacteria</taxon>
        <taxon>Bacillati</taxon>
        <taxon>Bacillota</taxon>
        <taxon>Bacilli</taxon>
        <taxon>Bacillales</taxon>
        <taxon>Paenibacillaceae</taxon>
        <taxon>Cohnella</taxon>
    </lineage>
</organism>
<evidence type="ECO:0000256" key="2">
    <source>
        <dbReference type="ARBA" id="ARBA00008520"/>
    </source>
</evidence>
<keyword evidence="6" id="KW-1185">Reference proteome</keyword>
<comment type="caution">
    <text evidence="5">The sequence shown here is derived from an EMBL/GenBank/DDBJ whole genome shotgun (WGS) entry which is preliminary data.</text>
</comment>
<dbReference type="GO" id="GO:0030313">
    <property type="term" value="C:cell envelope"/>
    <property type="evidence" value="ECO:0007669"/>
    <property type="project" value="UniProtKB-SubCell"/>
</dbReference>
<dbReference type="InterPro" id="IPR006059">
    <property type="entry name" value="SBP"/>
</dbReference>
<evidence type="ECO:0000256" key="3">
    <source>
        <dbReference type="ARBA" id="ARBA00022448"/>
    </source>
</evidence>
<dbReference type="Proteomes" id="UP001153404">
    <property type="component" value="Unassembled WGS sequence"/>
</dbReference>
<gene>
    <name evidence="5" type="ORF">OMP40_25015</name>
</gene>
<keyword evidence="3" id="KW-0813">Transport</keyword>
<dbReference type="PANTHER" id="PTHR43649:SF31">
    <property type="entry name" value="SN-GLYCEROL-3-PHOSPHATE-BINDING PERIPLASMIC PROTEIN UGPB"/>
    <property type="match status" value="1"/>
</dbReference>
<accession>A0A9X4KW53</accession>
<dbReference type="Pfam" id="PF01547">
    <property type="entry name" value="SBP_bac_1"/>
    <property type="match status" value="1"/>
</dbReference>
<protein>
    <submittedName>
        <fullName evidence="5">Extracellular solute-binding protein</fullName>
    </submittedName>
</protein>
<evidence type="ECO:0000313" key="5">
    <source>
        <dbReference type="EMBL" id="MDG0812250.1"/>
    </source>
</evidence>
<keyword evidence="4" id="KW-0732">Signal</keyword>